<feature type="domain" description="Solute-binding protein family 5" evidence="3">
    <location>
        <begin position="88"/>
        <end position="445"/>
    </location>
</feature>
<dbReference type="CDD" id="cd08502">
    <property type="entry name" value="PBP2_NikA_DppA_OppA_like_16"/>
    <property type="match status" value="1"/>
</dbReference>
<comment type="caution">
    <text evidence="4">The sequence shown here is derived from an EMBL/GenBank/DDBJ whole genome shotgun (WGS) entry which is preliminary data.</text>
</comment>
<dbReference type="GO" id="GO:0042597">
    <property type="term" value="C:periplasmic space"/>
    <property type="evidence" value="ECO:0007669"/>
    <property type="project" value="UniProtKB-ARBA"/>
</dbReference>
<dbReference type="AlphaFoldDB" id="A0A942T3W4"/>
<keyword evidence="1 2" id="KW-0732">Signal</keyword>
<dbReference type="EMBL" id="JAGYPE020000009">
    <property type="protein sequence ID" value="MCH6265403.1"/>
    <property type="molecule type" value="Genomic_DNA"/>
</dbReference>
<gene>
    <name evidence="5" type="ORF">KHB02_007655</name>
    <name evidence="4" type="ORF">KHB02_31455</name>
</gene>
<dbReference type="GO" id="GO:1904680">
    <property type="term" value="F:peptide transmembrane transporter activity"/>
    <property type="evidence" value="ECO:0007669"/>
    <property type="project" value="TreeGrafter"/>
</dbReference>
<evidence type="ECO:0000313" key="6">
    <source>
        <dbReference type="Proteomes" id="UP000677265"/>
    </source>
</evidence>
<evidence type="ECO:0000256" key="1">
    <source>
        <dbReference type="ARBA" id="ARBA00022729"/>
    </source>
</evidence>
<keyword evidence="6" id="KW-1185">Reference proteome</keyword>
<dbReference type="Gene3D" id="3.10.105.10">
    <property type="entry name" value="Dipeptide-binding Protein, Domain 3"/>
    <property type="match status" value="1"/>
</dbReference>
<proteinExistence type="predicted"/>
<dbReference type="Proteomes" id="UP000677265">
    <property type="component" value="Unassembled WGS sequence"/>
</dbReference>
<reference evidence="4" key="1">
    <citation type="submission" date="2021-05" db="EMBL/GenBank/DDBJ databases">
        <title>Novel Bacillus species.</title>
        <authorList>
            <person name="Liu G."/>
        </authorList>
    </citation>
    <scope>NUCLEOTIDE SEQUENCE</scope>
    <source>
        <strain evidence="4 6">FJAT-50051</strain>
    </source>
</reference>
<dbReference type="GO" id="GO:0015833">
    <property type="term" value="P:peptide transport"/>
    <property type="evidence" value="ECO:0007669"/>
    <property type="project" value="TreeGrafter"/>
</dbReference>
<dbReference type="PIRSF" id="PIRSF002741">
    <property type="entry name" value="MppA"/>
    <property type="match status" value="1"/>
</dbReference>
<protein>
    <submittedName>
        <fullName evidence="4">ABC transporter substrate-binding protein</fullName>
    </submittedName>
</protein>
<dbReference type="PANTHER" id="PTHR30290:SF38">
    <property type="entry name" value="D,D-DIPEPTIDE-BINDING PERIPLASMIC PROTEIN DDPA-RELATED"/>
    <property type="match status" value="1"/>
</dbReference>
<dbReference type="Gene3D" id="3.40.190.10">
    <property type="entry name" value="Periplasmic binding protein-like II"/>
    <property type="match status" value="1"/>
</dbReference>
<dbReference type="InterPro" id="IPR039424">
    <property type="entry name" value="SBP_5"/>
</dbReference>
<organism evidence="4">
    <name type="scientific">Neobacillus citreus</name>
    <dbReference type="NCBI Taxonomy" id="2833578"/>
    <lineage>
        <taxon>Bacteria</taxon>
        <taxon>Bacillati</taxon>
        <taxon>Bacillota</taxon>
        <taxon>Bacilli</taxon>
        <taxon>Bacillales</taxon>
        <taxon>Bacillaceae</taxon>
        <taxon>Neobacillus</taxon>
    </lineage>
</organism>
<accession>A0A942T3W4</accession>
<feature type="chain" id="PRO_5044697267" evidence="2">
    <location>
        <begin position="27"/>
        <end position="530"/>
    </location>
</feature>
<dbReference type="RefSeq" id="WP_213145715.1">
    <property type="nucleotide sequence ID" value="NZ_JAGYPE020000009.1"/>
</dbReference>
<dbReference type="EMBL" id="JAGYPE010000006">
    <property type="protein sequence ID" value="MBS4185910.1"/>
    <property type="molecule type" value="Genomic_DNA"/>
</dbReference>
<feature type="signal peptide" evidence="2">
    <location>
        <begin position="1"/>
        <end position="26"/>
    </location>
</feature>
<evidence type="ECO:0000313" key="5">
    <source>
        <dbReference type="EMBL" id="MCH6265403.1"/>
    </source>
</evidence>
<evidence type="ECO:0000313" key="4">
    <source>
        <dbReference type="EMBL" id="MBS4185910.1"/>
    </source>
</evidence>
<dbReference type="InterPro" id="IPR000914">
    <property type="entry name" value="SBP_5_dom"/>
</dbReference>
<sequence>MTKRFKKLSWLITGLLLLSMALIGCSNDSDKKTKSTSGEAVTKKGGDLKVAIDAQPPTLDPQISTTTATKEIARHIFETLLVLNPDYEVQPMLAESYKVSEDGLTYTFKLRQGIKFHNGKEMTAEDVVASMNRWLTKSTRAANAIGKGQFEEVDKYTVQLKIEKPTIGVLDVIASTNQFAAIMPKEIIDNAPKDGITDIVGTGPFKFVEWKPDQYIKVAKYDDYKPVDAPSNGLAGKKEALVDNIIFEVVSDSSTRLGGITTGQYQIAYQIPSDNYEQISSSPDTKPILNLYGGLTFVFNKKQGPFTDEKLRQAVNTGINNEDVLIGAYGNKKFYRLDNGLMYKDQKKWYTDAGKQYYNQNDKVKAKQLVSESGYKGEEVRILTTRDYEYNYNSAVVMKEELEKIGIKVKLDVVDWATLTSKRNDPAAWDAFITGFSPVSLPTQTLPLDPNYPGWPADEKLQQFTEQIRTAASDKDAYAKWEEMQEYAWKEYVPYVKIGDYYTFHVYRNEEIKGNTYFEGMILWNTSLTK</sequence>
<dbReference type="PROSITE" id="PS51257">
    <property type="entry name" value="PROKAR_LIPOPROTEIN"/>
    <property type="match status" value="1"/>
</dbReference>
<dbReference type="GO" id="GO:0043190">
    <property type="term" value="C:ATP-binding cassette (ABC) transporter complex"/>
    <property type="evidence" value="ECO:0007669"/>
    <property type="project" value="InterPro"/>
</dbReference>
<evidence type="ECO:0000259" key="3">
    <source>
        <dbReference type="Pfam" id="PF00496"/>
    </source>
</evidence>
<name>A0A942T3W4_9BACI</name>
<dbReference type="SUPFAM" id="SSF53850">
    <property type="entry name" value="Periplasmic binding protein-like II"/>
    <property type="match status" value="1"/>
</dbReference>
<dbReference type="PANTHER" id="PTHR30290">
    <property type="entry name" value="PERIPLASMIC BINDING COMPONENT OF ABC TRANSPORTER"/>
    <property type="match status" value="1"/>
</dbReference>
<dbReference type="InterPro" id="IPR030678">
    <property type="entry name" value="Peptide/Ni-bd"/>
</dbReference>
<evidence type="ECO:0000256" key="2">
    <source>
        <dbReference type="SAM" id="SignalP"/>
    </source>
</evidence>
<dbReference type="Pfam" id="PF00496">
    <property type="entry name" value="SBP_bac_5"/>
    <property type="match status" value="1"/>
</dbReference>